<feature type="domain" description="Solute-binding protein family 3/N-terminal" evidence="1">
    <location>
        <begin position="94"/>
        <end position="137"/>
    </location>
</feature>
<accession>A0A272EPR5</accession>
<dbReference type="InterPro" id="IPR001638">
    <property type="entry name" value="Solute-binding_3/MltF_N"/>
</dbReference>
<keyword evidence="5" id="KW-1185">Reference proteome</keyword>
<comment type="caution">
    <text evidence="3">The sequence shown here is derived from an EMBL/GenBank/DDBJ whole genome shotgun (WGS) entry which is preliminary data.</text>
</comment>
<name>A0A272EPR5_9RHOO</name>
<dbReference type="Gene3D" id="3.40.190.10">
    <property type="entry name" value="Periplasmic binding protein-like II"/>
    <property type="match status" value="1"/>
</dbReference>
<organism evidence="3 4">
    <name type="scientific">Candidatus Dactylopiibacterium carminicum</name>
    <dbReference type="NCBI Taxonomy" id="857335"/>
    <lineage>
        <taxon>Bacteria</taxon>
        <taxon>Pseudomonadati</taxon>
        <taxon>Pseudomonadota</taxon>
        <taxon>Betaproteobacteria</taxon>
        <taxon>Rhodocyclales</taxon>
        <taxon>Rhodocyclaceae</taxon>
        <taxon>Candidatus Dactylopiibacterium</taxon>
    </lineage>
</organism>
<gene>
    <name evidence="2" type="ORF">BGI27_13030</name>
    <name evidence="3" type="ORF">CGU29_13150</name>
</gene>
<dbReference type="Proteomes" id="UP000623509">
    <property type="component" value="Unassembled WGS sequence"/>
</dbReference>
<evidence type="ECO:0000313" key="3">
    <source>
        <dbReference type="EMBL" id="PAS92089.1"/>
    </source>
</evidence>
<sequence>MMGVARPKCQVGDGIGCIPGWWPVRLRLNVARDGFVPGTLAILAGVNAFQGFMRKVFRDRLVSMSILRTLSRALLPVFLLMLPLAWQGEVLSARFCVDPDWAPFEVITPEGRHQGIAADLLQLVARRAEVKLELVPTAS</sequence>
<evidence type="ECO:0000313" key="4">
    <source>
        <dbReference type="Proteomes" id="UP000216107"/>
    </source>
</evidence>
<evidence type="ECO:0000313" key="5">
    <source>
        <dbReference type="Proteomes" id="UP000623509"/>
    </source>
</evidence>
<proteinExistence type="predicted"/>
<dbReference type="EMBL" id="NMRN01000048">
    <property type="protein sequence ID" value="PAS92089.1"/>
    <property type="molecule type" value="Genomic_DNA"/>
</dbReference>
<reference evidence="2 5" key="1">
    <citation type="submission" date="2016-08" db="EMBL/GenBank/DDBJ databases">
        <title>Candidatus Dactylopiibacterium carminicum genome sequence.</title>
        <authorList>
            <person name="Ramirez-Puebla S.T."/>
            <person name="Ormeno-Orrillo E."/>
            <person name="Vera-Ponce De Leon A."/>
            <person name="Luis L."/>
            <person name="Sanchez-Flores A."/>
            <person name="Monica R."/>
            <person name="Martinez-Romero E."/>
        </authorList>
    </citation>
    <scope>NUCLEOTIDE SEQUENCE [LARGE SCALE GENOMIC DNA]</scope>
    <source>
        <strain evidence="2">END1</strain>
    </source>
</reference>
<dbReference type="OrthoDB" id="8589042at2"/>
<reference evidence="3 4" key="2">
    <citation type="submission" date="2017-07" db="EMBL/GenBank/DDBJ databases">
        <title>Candidatus Dactylopiibacterium carminicum, a nitrogen-fixing symbiont of the cochineal insect Dactylopius coccus and Dactylopius opuntiae (Hemiptera: Coccoidea: Dactylopiidae).</title>
        <authorList>
            <person name="Vera A."/>
        </authorList>
    </citation>
    <scope>NUCLEOTIDE SEQUENCE [LARGE SCALE GENOMIC DNA]</scope>
    <source>
        <strain evidence="3 4">NFDCM</strain>
    </source>
</reference>
<evidence type="ECO:0000313" key="2">
    <source>
        <dbReference type="EMBL" id="KAF7598494.1"/>
    </source>
</evidence>
<dbReference type="Pfam" id="PF00497">
    <property type="entry name" value="SBP_bac_3"/>
    <property type="match status" value="1"/>
</dbReference>
<dbReference type="Proteomes" id="UP000216107">
    <property type="component" value="Unassembled WGS sequence"/>
</dbReference>
<protein>
    <recommendedName>
        <fullName evidence="1">Solute-binding protein family 3/N-terminal domain-containing protein</fullName>
    </recommendedName>
</protein>
<dbReference type="AlphaFoldDB" id="A0A272EPR5"/>
<dbReference type="SUPFAM" id="SSF53850">
    <property type="entry name" value="Periplasmic binding protein-like II"/>
    <property type="match status" value="1"/>
</dbReference>
<evidence type="ECO:0000259" key="1">
    <source>
        <dbReference type="Pfam" id="PF00497"/>
    </source>
</evidence>
<dbReference type="EMBL" id="MDUX01000047">
    <property type="protein sequence ID" value="KAF7598494.1"/>
    <property type="molecule type" value="Genomic_DNA"/>
</dbReference>